<proteinExistence type="inferred from homology"/>
<keyword evidence="1" id="KW-0863">Zinc-finger</keyword>
<sequence>MAAAIPRVFPNTQHRLCQWHMLKKYRDELKKLFKEHEGLKIKLLTVINHPLTPIEFEAAWSALLTEYGTRENDAIKGIWESRHLWVSAYLKPLYCGRMTSTQRSESVNKAVKKRGFATRKTCMSKFARRMLDFIQHMNHVSAGETHCSQAENFRVTLQPFDKQLSQVYTRAVFKKYRETYIYSTAFRIDPEEGKANSYLVTHTNQSKAYSWFQHSFKVEADVNAGMFCPHLLKAFTHLQITSIPAKYVLKRYSRDARFFVMWDRHDIVTMGPNYTTEQSITTKLVELAMATVRACCRSATGFDRVCDDLAALATWAEAILGDSGSSRVVEHENYQNVENETREGSRAPQIANDSQISDYTPKEVRTKGRKHGAQMKVQHKASVFVATVEARDTILLDAN</sequence>
<evidence type="ECO:0000313" key="3">
    <source>
        <dbReference type="EMBL" id="KAG2611720.1"/>
    </source>
</evidence>
<evidence type="ECO:0000256" key="1">
    <source>
        <dbReference type="RuleBase" id="RU367018"/>
    </source>
</evidence>
<keyword evidence="1" id="KW-0862">Zinc</keyword>
<comment type="subcellular location">
    <subcellularLocation>
        <location evidence="1">Nucleus</location>
    </subcellularLocation>
</comment>
<feature type="compositionally biased region" description="Basic and acidic residues" evidence="2">
    <location>
        <begin position="334"/>
        <end position="345"/>
    </location>
</feature>
<dbReference type="PANTHER" id="PTHR31669">
    <property type="entry name" value="PROTEIN FAR1-RELATED SEQUENCE 10-RELATED"/>
    <property type="match status" value="1"/>
</dbReference>
<dbReference type="GO" id="GO:0008270">
    <property type="term" value="F:zinc ion binding"/>
    <property type="evidence" value="ECO:0007669"/>
    <property type="project" value="UniProtKB-UniRule"/>
</dbReference>
<gene>
    <name evidence="3" type="ORF">PVAP13_4KG148100</name>
</gene>
<keyword evidence="1" id="KW-0479">Metal-binding</keyword>
<comment type="caution">
    <text evidence="3">The sequence shown here is derived from an EMBL/GenBank/DDBJ whole genome shotgun (WGS) entry which is preliminary data.</text>
</comment>
<comment type="similarity">
    <text evidence="1">Belongs to the FHY3/FAR1 family.</text>
</comment>
<dbReference type="InterPro" id="IPR031052">
    <property type="entry name" value="FHY3/FAR1"/>
</dbReference>
<protein>
    <recommendedName>
        <fullName evidence="1">Protein FAR1-RELATED SEQUENCE</fullName>
    </recommendedName>
</protein>
<dbReference type="EMBL" id="CM029043">
    <property type="protein sequence ID" value="KAG2611720.1"/>
    <property type="molecule type" value="Genomic_DNA"/>
</dbReference>
<keyword evidence="1" id="KW-0539">Nucleus</keyword>
<evidence type="ECO:0000313" key="4">
    <source>
        <dbReference type="Proteomes" id="UP000823388"/>
    </source>
</evidence>
<reference evidence="3" key="1">
    <citation type="submission" date="2020-05" db="EMBL/GenBank/DDBJ databases">
        <title>WGS assembly of Panicum virgatum.</title>
        <authorList>
            <person name="Lovell J.T."/>
            <person name="Jenkins J."/>
            <person name="Shu S."/>
            <person name="Juenger T.E."/>
            <person name="Schmutz J."/>
        </authorList>
    </citation>
    <scope>NUCLEOTIDE SEQUENCE</scope>
    <source>
        <strain evidence="3">AP13</strain>
    </source>
</reference>
<dbReference type="PANTHER" id="PTHR31669:SF217">
    <property type="entry name" value="PROTEIN FAR1-RELATED SEQUENCE"/>
    <property type="match status" value="1"/>
</dbReference>
<dbReference type="GO" id="GO:0005634">
    <property type="term" value="C:nucleus"/>
    <property type="evidence" value="ECO:0007669"/>
    <property type="project" value="UniProtKB-SubCell"/>
</dbReference>
<dbReference type="Proteomes" id="UP000823388">
    <property type="component" value="Chromosome 4K"/>
</dbReference>
<keyword evidence="4" id="KW-1185">Reference proteome</keyword>
<organism evidence="3 4">
    <name type="scientific">Panicum virgatum</name>
    <name type="common">Blackwell switchgrass</name>
    <dbReference type="NCBI Taxonomy" id="38727"/>
    <lineage>
        <taxon>Eukaryota</taxon>
        <taxon>Viridiplantae</taxon>
        <taxon>Streptophyta</taxon>
        <taxon>Embryophyta</taxon>
        <taxon>Tracheophyta</taxon>
        <taxon>Spermatophyta</taxon>
        <taxon>Magnoliopsida</taxon>
        <taxon>Liliopsida</taxon>
        <taxon>Poales</taxon>
        <taxon>Poaceae</taxon>
        <taxon>PACMAD clade</taxon>
        <taxon>Panicoideae</taxon>
        <taxon>Panicodae</taxon>
        <taxon>Paniceae</taxon>
        <taxon>Panicinae</taxon>
        <taxon>Panicum</taxon>
        <taxon>Panicum sect. Hiantes</taxon>
    </lineage>
</organism>
<name>A0A8T0TLI5_PANVG</name>
<accession>A0A8T0TLI5</accession>
<dbReference type="GO" id="GO:0006355">
    <property type="term" value="P:regulation of DNA-templated transcription"/>
    <property type="evidence" value="ECO:0007669"/>
    <property type="project" value="UniProtKB-UniRule"/>
</dbReference>
<evidence type="ECO:0000256" key="2">
    <source>
        <dbReference type="SAM" id="MobiDB-lite"/>
    </source>
</evidence>
<dbReference type="AlphaFoldDB" id="A0A8T0TLI5"/>
<comment type="function">
    <text evidence="1">Putative transcription activator involved in regulating light control of development.</text>
</comment>
<feature type="region of interest" description="Disordered" evidence="2">
    <location>
        <begin position="334"/>
        <end position="359"/>
    </location>
</feature>